<evidence type="ECO:0000256" key="7">
    <source>
        <dbReference type="RuleBase" id="RU003827"/>
    </source>
</evidence>
<dbReference type="InterPro" id="IPR015720">
    <property type="entry name" value="Emp24-like"/>
</dbReference>
<dbReference type="EMBL" id="MCGO01000013">
    <property type="protein sequence ID" value="ORY47639.1"/>
    <property type="molecule type" value="Genomic_DNA"/>
</dbReference>
<name>A0A1Y2CKT7_9FUNG</name>
<feature type="chain" id="PRO_5012598562" description="GOLD domain-containing protein" evidence="9">
    <location>
        <begin position="19"/>
        <end position="215"/>
    </location>
</feature>
<dbReference type="OrthoDB" id="759142at2759"/>
<keyword evidence="12" id="KW-1185">Reference proteome</keyword>
<evidence type="ECO:0000256" key="4">
    <source>
        <dbReference type="ARBA" id="ARBA00022729"/>
    </source>
</evidence>
<feature type="domain" description="GOLD" evidence="10">
    <location>
        <begin position="32"/>
        <end position="127"/>
    </location>
</feature>
<evidence type="ECO:0000256" key="5">
    <source>
        <dbReference type="ARBA" id="ARBA00022989"/>
    </source>
</evidence>
<feature type="signal peptide" evidence="9">
    <location>
        <begin position="1"/>
        <end position="18"/>
    </location>
</feature>
<keyword evidence="4 9" id="KW-0732">Signal</keyword>
<comment type="caution">
    <text evidence="11">The sequence shown here is derived from an EMBL/GenBank/DDBJ whole genome shotgun (WGS) entry which is preliminary data.</text>
</comment>
<comment type="subcellular location">
    <subcellularLocation>
        <location evidence="1 7">Membrane</location>
        <topology evidence="1 7">Single-pass type I membrane protein</topology>
    </subcellularLocation>
</comment>
<evidence type="ECO:0000259" key="10">
    <source>
        <dbReference type="PROSITE" id="PS50866"/>
    </source>
</evidence>
<dbReference type="SMART" id="SM01190">
    <property type="entry name" value="EMP24_GP25L"/>
    <property type="match status" value="1"/>
</dbReference>
<dbReference type="InterPro" id="IPR009038">
    <property type="entry name" value="GOLD_dom"/>
</dbReference>
<dbReference type="Pfam" id="PF01105">
    <property type="entry name" value="EMP24_GP25L"/>
    <property type="match status" value="1"/>
</dbReference>
<evidence type="ECO:0000256" key="2">
    <source>
        <dbReference type="ARBA" id="ARBA00007104"/>
    </source>
</evidence>
<evidence type="ECO:0000256" key="8">
    <source>
        <dbReference type="SAM" id="Phobius"/>
    </source>
</evidence>
<feature type="transmembrane region" description="Helical" evidence="8">
    <location>
        <begin position="183"/>
        <end position="205"/>
    </location>
</feature>
<evidence type="ECO:0000256" key="1">
    <source>
        <dbReference type="ARBA" id="ARBA00004479"/>
    </source>
</evidence>
<comment type="similarity">
    <text evidence="2 7">Belongs to the EMP24/GP25L family.</text>
</comment>
<dbReference type="GO" id="GO:0016020">
    <property type="term" value="C:membrane"/>
    <property type="evidence" value="ECO:0007669"/>
    <property type="project" value="UniProtKB-SubCell"/>
</dbReference>
<sequence length="215" mass="24461">MQTSIAFLVVLLSTVATAIKFELTSAPPGGFRRCVKQYITTDTLVVGHYEVGPDPHGSQRIDVEIFDDATIASKYYHKNSVSEGSQKFTFNTHETANIHYCFTNTNTQQAYHESMNHKRLISLHVDTGAEAEDFSETKKNLEPLELEVYRLERISNELVKEMDVLKAQEEKMRDVNESTNSRVAWLSTLSIIVLVGAAGWQLHYLRTFFKNKKVL</sequence>
<keyword evidence="6 8" id="KW-0472">Membrane</keyword>
<dbReference type="PROSITE" id="PS50866">
    <property type="entry name" value="GOLD"/>
    <property type="match status" value="1"/>
</dbReference>
<proteinExistence type="inferred from homology"/>
<reference evidence="11 12" key="1">
    <citation type="submission" date="2016-07" db="EMBL/GenBank/DDBJ databases">
        <title>Pervasive Adenine N6-methylation of Active Genes in Fungi.</title>
        <authorList>
            <consortium name="DOE Joint Genome Institute"/>
            <person name="Mondo S.J."/>
            <person name="Dannebaum R.O."/>
            <person name="Kuo R.C."/>
            <person name="Labutti K."/>
            <person name="Haridas S."/>
            <person name="Kuo A."/>
            <person name="Salamov A."/>
            <person name="Ahrendt S.R."/>
            <person name="Lipzen A."/>
            <person name="Sullivan W."/>
            <person name="Andreopoulos W.B."/>
            <person name="Clum A."/>
            <person name="Lindquist E."/>
            <person name="Daum C."/>
            <person name="Ramamoorthy G.K."/>
            <person name="Gryganskyi A."/>
            <person name="Culley D."/>
            <person name="Magnuson J.K."/>
            <person name="James T.Y."/>
            <person name="O'Malley M.A."/>
            <person name="Stajich J.E."/>
            <person name="Spatafora J.W."/>
            <person name="Visel A."/>
            <person name="Grigoriev I.V."/>
        </authorList>
    </citation>
    <scope>NUCLEOTIDE SEQUENCE [LARGE SCALE GENOMIC DNA]</scope>
    <source>
        <strain evidence="11 12">JEL800</strain>
    </source>
</reference>
<evidence type="ECO:0000313" key="11">
    <source>
        <dbReference type="EMBL" id="ORY47639.1"/>
    </source>
</evidence>
<evidence type="ECO:0000313" key="12">
    <source>
        <dbReference type="Proteomes" id="UP000193642"/>
    </source>
</evidence>
<accession>A0A1Y2CKT7</accession>
<dbReference type="PANTHER" id="PTHR22811">
    <property type="entry name" value="TRANSMEMBRANE EMP24 DOMAIN-CONTAINING PROTEIN"/>
    <property type="match status" value="1"/>
</dbReference>
<evidence type="ECO:0000256" key="9">
    <source>
        <dbReference type="SAM" id="SignalP"/>
    </source>
</evidence>
<keyword evidence="5 8" id="KW-1133">Transmembrane helix</keyword>
<dbReference type="STRING" id="329046.A0A1Y2CKT7"/>
<gene>
    <name evidence="11" type="ORF">BCR33DRAFT_764058</name>
</gene>
<evidence type="ECO:0000256" key="3">
    <source>
        <dbReference type="ARBA" id="ARBA00022692"/>
    </source>
</evidence>
<dbReference type="AlphaFoldDB" id="A0A1Y2CKT7"/>
<organism evidence="11 12">
    <name type="scientific">Rhizoclosmatium globosum</name>
    <dbReference type="NCBI Taxonomy" id="329046"/>
    <lineage>
        <taxon>Eukaryota</taxon>
        <taxon>Fungi</taxon>
        <taxon>Fungi incertae sedis</taxon>
        <taxon>Chytridiomycota</taxon>
        <taxon>Chytridiomycota incertae sedis</taxon>
        <taxon>Chytridiomycetes</taxon>
        <taxon>Chytridiales</taxon>
        <taxon>Chytriomycetaceae</taxon>
        <taxon>Rhizoclosmatium</taxon>
    </lineage>
</organism>
<protein>
    <recommendedName>
        <fullName evidence="10">GOLD domain-containing protein</fullName>
    </recommendedName>
</protein>
<evidence type="ECO:0000256" key="6">
    <source>
        <dbReference type="ARBA" id="ARBA00023136"/>
    </source>
</evidence>
<keyword evidence="3 7" id="KW-0812">Transmembrane</keyword>
<dbReference type="Proteomes" id="UP000193642">
    <property type="component" value="Unassembled WGS sequence"/>
</dbReference>